<dbReference type="KEGG" id="afg:AFULGI_00024430"/>
<dbReference type="Pfam" id="PF00882">
    <property type="entry name" value="Zn_dep_PLPC"/>
    <property type="match status" value="1"/>
</dbReference>
<sequence length="340" mass="37702">MWGSKALGLVLVFVVLGSLVTPVMAWGTITHVRMSSEAGNPHPGFKMEYLSGSIAPDAGYTISVDWGKKFHGEDVNKAIKIANTMLSLAKGTDEKAFAKGWLAHLMQDRVAHGNGQGLPNDRTYGVGYSNYAAQKYGIDHITAEFYVNGRVIHEKGWNWDFVRIAIPTKLIAKAMKSLYGSSPSESDLSNAYNKFAAEYYAELTFWNSPAGNTLYLSLYLTGVVADYDDYVQEVNCNPYEKSIELTRSPNAMSATFSPLVAKDAKGTNVQIKKWVKEYATMLEKSGAIKVSRKFENGWLVIEFKMTDKAKADKIAEQVLRNMVKSGELPENTAKILSRMF</sequence>
<accession>A0A075WFK6</accession>
<dbReference type="AlphaFoldDB" id="A0A075WFK6"/>
<name>A0A075WFK6_ARCFL</name>
<reference evidence="2 3" key="1">
    <citation type="submission" date="2013-07" db="EMBL/GenBank/DDBJ databases">
        <title>Genome of Archaeoglobus fulgidus.</title>
        <authorList>
            <person name="Fiebig A."/>
            <person name="Birkeland N.-K."/>
        </authorList>
    </citation>
    <scope>NUCLEOTIDE SEQUENCE [LARGE SCALE GENOMIC DNA]</scope>
    <source>
        <strain evidence="2 3">DSM 8774</strain>
    </source>
</reference>
<proteinExistence type="predicted"/>
<dbReference type="InterPro" id="IPR029002">
    <property type="entry name" value="PLPC/GPLD1"/>
</dbReference>
<gene>
    <name evidence="2" type="ORF">AFULGI_00024430</name>
</gene>
<organism evidence="2 3">
    <name type="scientific">Archaeoglobus fulgidus DSM 8774</name>
    <dbReference type="NCBI Taxonomy" id="1344584"/>
    <lineage>
        <taxon>Archaea</taxon>
        <taxon>Methanobacteriati</taxon>
        <taxon>Methanobacteriota</taxon>
        <taxon>Archaeoglobi</taxon>
        <taxon>Archaeoglobales</taxon>
        <taxon>Archaeoglobaceae</taxon>
        <taxon>Archaeoglobus</taxon>
    </lineage>
</organism>
<protein>
    <recommendedName>
        <fullName evidence="1">Phospholipase C/D domain-containing protein</fullName>
    </recommendedName>
</protein>
<dbReference type="HOGENOM" id="CLU_904897_0_0_2"/>
<feature type="domain" description="Phospholipase C/D" evidence="1">
    <location>
        <begin position="43"/>
        <end position="202"/>
    </location>
</feature>
<evidence type="ECO:0000313" key="2">
    <source>
        <dbReference type="EMBL" id="AIG99160.1"/>
    </source>
</evidence>
<evidence type="ECO:0000259" key="1">
    <source>
        <dbReference type="Pfam" id="PF00882"/>
    </source>
</evidence>
<evidence type="ECO:0000313" key="3">
    <source>
        <dbReference type="Proteomes" id="UP000028501"/>
    </source>
</evidence>
<dbReference type="EMBL" id="CP006577">
    <property type="protein sequence ID" value="AIG99160.1"/>
    <property type="molecule type" value="Genomic_DNA"/>
</dbReference>
<dbReference type="Proteomes" id="UP000028501">
    <property type="component" value="Chromosome"/>
</dbReference>